<dbReference type="Pfam" id="PF08241">
    <property type="entry name" value="Methyltransf_11"/>
    <property type="match status" value="1"/>
</dbReference>
<keyword evidence="2" id="KW-0489">Methyltransferase</keyword>
<dbReference type="CDD" id="cd02440">
    <property type="entry name" value="AdoMet_MTases"/>
    <property type="match status" value="1"/>
</dbReference>
<dbReference type="eggNOG" id="COG2226">
    <property type="taxonomic scope" value="Bacteria"/>
</dbReference>
<dbReference type="PANTHER" id="PTHR43861">
    <property type="entry name" value="TRANS-ACONITATE 2-METHYLTRANSFERASE-RELATED"/>
    <property type="match status" value="1"/>
</dbReference>
<feature type="domain" description="Methyltransferase type 11" evidence="1">
    <location>
        <begin position="44"/>
        <end position="134"/>
    </location>
</feature>
<keyword evidence="3" id="KW-1185">Reference proteome</keyword>
<dbReference type="GO" id="GO:0032259">
    <property type="term" value="P:methylation"/>
    <property type="evidence" value="ECO:0007669"/>
    <property type="project" value="UniProtKB-KW"/>
</dbReference>
<sequence length="258" mass="29974" precursor="true">MDMSRDKDYFEIYLNSFPNSPSLVIVRAMEAKNFPKEYLKEPILDLCCGDGFFAKTLGLSNIYGCDIDMISLEKATKQSVYKEVKLCDARTLDKYPAEFFNTVFANCALEHIDGIEQVIASINRVLKNGGSLIMTVPSENLNRWFPFRKSKLVKYNQRQRHINIMSENAWRELLLKHSFVLEQVYYLFNEKQYKTAILFDALPEILPKPIFRLYHLVLKLTPEPVKKFIFRKLLKPIYQNSKPLNSGGELVIVAKKKT</sequence>
<organism evidence="2 3">
    <name type="scientific">Calditerrivibrio nitroreducens (strain DSM 19672 / NBRC 101217 / Yu37-1)</name>
    <dbReference type="NCBI Taxonomy" id="768670"/>
    <lineage>
        <taxon>Bacteria</taxon>
        <taxon>Pseudomonadati</taxon>
        <taxon>Deferribacterota</taxon>
        <taxon>Deferribacteres</taxon>
        <taxon>Deferribacterales</taxon>
        <taxon>Calditerrivibrionaceae</taxon>
    </lineage>
</organism>
<keyword evidence="2" id="KW-0808">Transferase</keyword>
<dbReference type="InterPro" id="IPR013216">
    <property type="entry name" value="Methyltransf_11"/>
</dbReference>
<dbReference type="HOGENOM" id="CLU_1076386_0_0_0"/>
<dbReference type="KEGG" id="cni:Calni_1965"/>
<proteinExistence type="predicted"/>
<name>E4THC6_CALNY</name>
<evidence type="ECO:0000259" key="1">
    <source>
        <dbReference type="Pfam" id="PF08241"/>
    </source>
</evidence>
<reference evidence="2 3" key="2">
    <citation type="journal article" date="2011" name="Stand. Genomic Sci.">
        <title>Complete genome sequence of Calditerrivibrio nitroreducens type strain (Yu37-1).</title>
        <authorList>
            <person name="Pitluck S."/>
            <person name="Sikorski J."/>
            <person name="Zeytun A."/>
            <person name="Lapidus A."/>
            <person name="Nolan M."/>
            <person name="Lucas S."/>
            <person name="Hammon N."/>
            <person name="Deshpande S."/>
            <person name="Cheng J.F."/>
            <person name="Tapia R."/>
            <person name="Han C."/>
            <person name="Goodwin L."/>
            <person name="Liolios K."/>
            <person name="Pagani I."/>
            <person name="Ivanova N."/>
            <person name="Mavromatis K."/>
            <person name="Pati A."/>
            <person name="Chen A."/>
            <person name="Palaniappan K."/>
            <person name="Hauser L."/>
            <person name="Chang Y.J."/>
            <person name="Jeffries C.D."/>
            <person name="Detter J.C."/>
            <person name="Brambilla E."/>
            <person name="Djao O.D."/>
            <person name="Rohde M."/>
            <person name="Spring S."/>
            <person name="Goker M."/>
            <person name="Woyke T."/>
            <person name="Bristow J."/>
            <person name="Eisen J.A."/>
            <person name="Markowitz V."/>
            <person name="Hugenholtz P."/>
            <person name="Kyrpides N.C."/>
            <person name="Klenk H.P."/>
            <person name="Land M."/>
        </authorList>
    </citation>
    <scope>NUCLEOTIDE SEQUENCE [LARGE SCALE GENOMIC DNA]</scope>
    <source>
        <strain evidence="3">DSM 19672 / NBRC 101217 / Yu37-1</strain>
    </source>
</reference>
<dbReference type="EMBL" id="CP002347">
    <property type="protein sequence ID" value="ADR19861.1"/>
    <property type="molecule type" value="Genomic_DNA"/>
</dbReference>
<dbReference type="Gene3D" id="3.40.50.150">
    <property type="entry name" value="Vaccinia Virus protein VP39"/>
    <property type="match status" value="1"/>
</dbReference>
<dbReference type="STRING" id="768670.Calni_1965"/>
<protein>
    <submittedName>
        <fullName evidence="2">Methyltransferase type 11</fullName>
    </submittedName>
</protein>
<accession>E4THC6</accession>
<dbReference type="OrthoDB" id="9801538at2"/>
<dbReference type="PANTHER" id="PTHR43861:SF1">
    <property type="entry name" value="TRANS-ACONITATE 2-METHYLTRANSFERASE"/>
    <property type="match status" value="1"/>
</dbReference>
<dbReference type="AlphaFoldDB" id="E4THC6"/>
<gene>
    <name evidence="2" type="ordered locus">Calni_1965</name>
</gene>
<evidence type="ECO:0000313" key="3">
    <source>
        <dbReference type="Proteomes" id="UP000007039"/>
    </source>
</evidence>
<dbReference type="SUPFAM" id="SSF53335">
    <property type="entry name" value="S-adenosyl-L-methionine-dependent methyltransferases"/>
    <property type="match status" value="1"/>
</dbReference>
<reference key="1">
    <citation type="submission" date="2010-11" db="EMBL/GenBank/DDBJ databases">
        <title>The complete genome of chromosome of Calditerrivibrio nitroreducens DSM 19672.</title>
        <authorList>
            <consortium name="US DOE Joint Genome Institute (JGI-PGF)"/>
            <person name="Lucas S."/>
            <person name="Copeland A."/>
            <person name="Lapidus A."/>
            <person name="Bruce D."/>
            <person name="Goodwin L."/>
            <person name="Pitluck S."/>
            <person name="Kyrpides N."/>
            <person name="Mavromatis K."/>
            <person name="Ivanova N."/>
            <person name="Mikhailova N."/>
            <person name="Zeytun A."/>
            <person name="Brettin T."/>
            <person name="Detter J.C."/>
            <person name="Tapia R."/>
            <person name="Han C."/>
            <person name="Land M."/>
            <person name="Hauser L."/>
            <person name="Markowitz V."/>
            <person name="Cheng J.-F."/>
            <person name="Hugenholtz P."/>
            <person name="Woyke T."/>
            <person name="Wu D."/>
            <person name="Spring S."/>
            <person name="Schroeder M."/>
            <person name="Brambilla E."/>
            <person name="Klenk H.-P."/>
            <person name="Eisen J.A."/>
        </authorList>
    </citation>
    <scope>NUCLEOTIDE SEQUENCE [LARGE SCALE GENOMIC DNA]</scope>
    <source>
        <strain>DSM 19672</strain>
    </source>
</reference>
<dbReference type="InterPro" id="IPR029063">
    <property type="entry name" value="SAM-dependent_MTases_sf"/>
</dbReference>
<dbReference type="GO" id="GO:0008757">
    <property type="term" value="F:S-adenosylmethionine-dependent methyltransferase activity"/>
    <property type="evidence" value="ECO:0007669"/>
    <property type="project" value="InterPro"/>
</dbReference>
<evidence type="ECO:0000313" key="2">
    <source>
        <dbReference type="EMBL" id="ADR19861.1"/>
    </source>
</evidence>
<dbReference type="Proteomes" id="UP000007039">
    <property type="component" value="Chromosome"/>
</dbReference>